<dbReference type="SUPFAM" id="SSF47576">
    <property type="entry name" value="Calponin-homology domain, CH-domain"/>
    <property type="match status" value="1"/>
</dbReference>
<feature type="coiled-coil region" evidence="1">
    <location>
        <begin position="170"/>
        <end position="218"/>
    </location>
</feature>
<dbReference type="PANTHER" id="PTHR12509">
    <property type="entry name" value="SPERMATOGENESIS-ASSOCIATED 4-RELATED"/>
    <property type="match status" value="1"/>
</dbReference>
<dbReference type="Pfam" id="PF06294">
    <property type="entry name" value="CH_2"/>
    <property type="match status" value="1"/>
</dbReference>
<dbReference type="Proteomes" id="UP000694620">
    <property type="component" value="Chromosome 5"/>
</dbReference>
<proteinExistence type="predicted"/>
<reference evidence="3" key="1">
    <citation type="submission" date="2021-06" db="EMBL/GenBank/DDBJ databases">
        <authorList>
            <consortium name="Wellcome Sanger Institute Data Sharing"/>
        </authorList>
    </citation>
    <scope>NUCLEOTIDE SEQUENCE [LARGE SCALE GENOMIC DNA]</scope>
</reference>
<dbReference type="Gene3D" id="1.10.418.10">
    <property type="entry name" value="Calponin-like domain"/>
    <property type="match status" value="1"/>
</dbReference>
<reference evidence="3" key="2">
    <citation type="submission" date="2025-08" db="UniProtKB">
        <authorList>
            <consortium name="Ensembl"/>
        </authorList>
    </citation>
    <scope>IDENTIFICATION</scope>
</reference>
<dbReference type="InterPro" id="IPR010441">
    <property type="entry name" value="CH_2"/>
</dbReference>
<dbReference type="GO" id="GO:0005930">
    <property type="term" value="C:axoneme"/>
    <property type="evidence" value="ECO:0007669"/>
    <property type="project" value="TreeGrafter"/>
</dbReference>
<accession>A0A8C4X4F5</accession>
<dbReference type="InterPro" id="IPR036872">
    <property type="entry name" value="CH_dom_sf"/>
</dbReference>
<evidence type="ECO:0000256" key="1">
    <source>
        <dbReference type="SAM" id="Coils"/>
    </source>
</evidence>
<evidence type="ECO:0000313" key="3">
    <source>
        <dbReference type="Ensembl" id="ENSECRP00000004745.1"/>
    </source>
</evidence>
<dbReference type="FunFam" id="1.10.418.10:FF:000059">
    <property type="entry name" value="RIKEN cDNA 6430531B16 gene"/>
    <property type="match status" value="1"/>
</dbReference>
<organism evidence="3 4">
    <name type="scientific">Erpetoichthys calabaricus</name>
    <name type="common">Rope fish</name>
    <name type="synonym">Calamoichthys calabaricus</name>
    <dbReference type="NCBI Taxonomy" id="27687"/>
    <lineage>
        <taxon>Eukaryota</taxon>
        <taxon>Metazoa</taxon>
        <taxon>Chordata</taxon>
        <taxon>Craniata</taxon>
        <taxon>Vertebrata</taxon>
        <taxon>Euteleostomi</taxon>
        <taxon>Actinopterygii</taxon>
        <taxon>Polypteriformes</taxon>
        <taxon>Polypteridae</taxon>
        <taxon>Erpetoichthys</taxon>
    </lineage>
</organism>
<dbReference type="GeneTree" id="ENSGT00910000144159"/>
<dbReference type="GO" id="GO:0008017">
    <property type="term" value="F:microtubule binding"/>
    <property type="evidence" value="ECO:0007669"/>
    <property type="project" value="TreeGrafter"/>
</dbReference>
<dbReference type="PANTHER" id="PTHR12509:SF9">
    <property type="entry name" value="SPERM FLAGELLAR PROTEIN 1 ISOFORM X1"/>
    <property type="match status" value="1"/>
</dbReference>
<protein>
    <recommendedName>
        <fullName evidence="2">Calponin-homology (CH) domain-containing protein</fullName>
    </recommendedName>
</protein>
<reference evidence="3" key="3">
    <citation type="submission" date="2025-09" db="UniProtKB">
        <authorList>
            <consortium name="Ensembl"/>
        </authorList>
    </citation>
    <scope>IDENTIFICATION</scope>
</reference>
<dbReference type="AlphaFoldDB" id="A0A8C4X4F5"/>
<dbReference type="GO" id="GO:0051493">
    <property type="term" value="P:regulation of cytoskeleton organization"/>
    <property type="evidence" value="ECO:0007669"/>
    <property type="project" value="TreeGrafter"/>
</dbReference>
<dbReference type="InterPro" id="IPR052111">
    <property type="entry name" value="Spermatogenesis_Ciliary_MAP"/>
</dbReference>
<evidence type="ECO:0000313" key="4">
    <source>
        <dbReference type="Proteomes" id="UP000694620"/>
    </source>
</evidence>
<dbReference type="PROSITE" id="PS50021">
    <property type="entry name" value="CH"/>
    <property type="match status" value="1"/>
</dbReference>
<keyword evidence="4" id="KW-1185">Reference proteome</keyword>
<name>A0A8C4X4F5_ERPCA</name>
<dbReference type="Ensembl" id="ENSECRT00000004826.1">
    <property type="protein sequence ID" value="ENSECRP00000004745.1"/>
    <property type="gene ID" value="ENSECRG00000003225.1"/>
</dbReference>
<dbReference type="InterPro" id="IPR001715">
    <property type="entry name" value="CH_dom"/>
</dbReference>
<feature type="domain" description="Calponin-homology (CH)" evidence="2">
    <location>
        <begin position="7"/>
        <end position="112"/>
    </location>
</feature>
<evidence type="ECO:0000259" key="2">
    <source>
        <dbReference type="PROSITE" id="PS50021"/>
    </source>
</evidence>
<sequence length="220" mass="25229">MAVELDEDALQELYTWVDRIPLSRPKKSIVRDFSDGVLAAEIVNFFFPKIVELHNYVPASSTQQKLSNWGTLNRKVFCRLNFSIPEDVLRKVTQCSPGAVEIVLHTLKQKIEEKQKQNPSKSSAQVCHVCSQFHTCCLQRMMAFFATCFSLGLIYSQKANNMDPTTRALLEEKQQALLAAQESIQVLKAKVRRLEHLVHLKDVRIDDLTRRLQEAEQKSK</sequence>
<keyword evidence="1" id="KW-0175">Coiled coil</keyword>
<gene>
    <name evidence="3" type="primary">LOC114651620</name>
</gene>